<evidence type="ECO:0008006" key="3">
    <source>
        <dbReference type="Google" id="ProtNLM"/>
    </source>
</evidence>
<sequence length="331" mass="36671">MGKKELVSYSDAPWAVGLLALATDEDDYFEEVHSITSPFLTSPALPSTTAIEIPSHDTERVLLSPSLEDLSPKSLSIDSGALHISSLRRSTRTLKLDSKVVQTGKHPLHASRTGGLTKQRPALLPFRPQLGPLPPLPKYFYDQERLRRRRGNDLDSSHAALEYSDFRQHIMSQIIAPADVDGDNIISVAEILGSGQSQRARQVIATIAKFIAETNSQTMAAEKMSHFEIAASYLPRLRDSHQESQGEAPGYAAPWWEDGPELSLAEYWARRQTPSPRKASKKTAEEESGEGVVVQAHEIQEPCRIVGVFIISSFGRLGRFILPTFYKSAQR</sequence>
<proteinExistence type="predicted"/>
<dbReference type="EMBL" id="NIDF01000023">
    <property type="protein sequence ID" value="TYJ56507.1"/>
    <property type="molecule type" value="Genomic_DNA"/>
</dbReference>
<gene>
    <name evidence="1" type="ORF">B9479_002754</name>
</gene>
<dbReference type="AlphaFoldDB" id="A0A5D3AYD9"/>
<evidence type="ECO:0000313" key="1">
    <source>
        <dbReference type="EMBL" id="TYJ56507.1"/>
    </source>
</evidence>
<reference evidence="1 2" key="1">
    <citation type="submission" date="2017-05" db="EMBL/GenBank/DDBJ databases">
        <title>The Genome Sequence of Tsuchiyaea wingfieldii DSM 27421.</title>
        <authorList>
            <person name="Cuomo C."/>
            <person name="Passer A."/>
            <person name="Billmyre B."/>
            <person name="Heitman J."/>
        </authorList>
    </citation>
    <scope>NUCLEOTIDE SEQUENCE [LARGE SCALE GENOMIC DNA]</scope>
    <source>
        <strain evidence="1 2">DSM 27421</strain>
    </source>
</reference>
<protein>
    <recommendedName>
        <fullName evidence="3">EF-hand domain-containing protein</fullName>
    </recommendedName>
</protein>
<keyword evidence="2" id="KW-1185">Reference proteome</keyword>
<dbReference type="Proteomes" id="UP000322245">
    <property type="component" value="Unassembled WGS sequence"/>
</dbReference>
<comment type="caution">
    <text evidence="1">The sequence shown here is derived from an EMBL/GenBank/DDBJ whole genome shotgun (WGS) entry which is preliminary data.</text>
</comment>
<evidence type="ECO:0000313" key="2">
    <source>
        <dbReference type="Proteomes" id="UP000322245"/>
    </source>
</evidence>
<organism evidence="1 2">
    <name type="scientific">Cryptococcus floricola</name>
    <dbReference type="NCBI Taxonomy" id="2591691"/>
    <lineage>
        <taxon>Eukaryota</taxon>
        <taxon>Fungi</taxon>
        <taxon>Dikarya</taxon>
        <taxon>Basidiomycota</taxon>
        <taxon>Agaricomycotina</taxon>
        <taxon>Tremellomycetes</taxon>
        <taxon>Tremellales</taxon>
        <taxon>Cryptococcaceae</taxon>
        <taxon>Cryptococcus</taxon>
    </lineage>
</organism>
<accession>A0A5D3AYD9</accession>
<name>A0A5D3AYD9_9TREE</name>